<name>A0ABQ9YN24_9CRUS</name>
<gene>
    <name evidence="2" type="ORF">OUZ56_003872</name>
</gene>
<proteinExistence type="predicted"/>
<sequence length="147" mass="16715">MAEEPQWRVGVRQCPFHWAGRRQVTTVFPQKQATPKYQQQKEEEDPPETTTIDDYIISNGGGWTSFDDTSAHLDGFSKSSALLSRIIEQSDEYVHCRCALLSLHNVYSALGYIDGLIDSDLLRRSSDARKQTPTINPKTTQFYSKTL</sequence>
<protein>
    <submittedName>
        <fullName evidence="2">Uncharacterized protein</fullName>
    </submittedName>
</protein>
<keyword evidence="3" id="KW-1185">Reference proteome</keyword>
<reference evidence="2 3" key="1">
    <citation type="journal article" date="2023" name="Nucleic Acids Res.">
        <title>The hologenome of Daphnia magna reveals possible DNA methylation and microbiome-mediated evolution of the host genome.</title>
        <authorList>
            <person name="Chaturvedi A."/>
            <person name="Li X."/>
            <person name="Dhandapani V."/>
            <person name="Marshall H."/>
            <person name="Kissane S."/>
            <person name="Cuenca-Cambronero M."/>
            <person name="Asole G."/>
            <person name="Calvet F."/>
            <person name="Ruiz-Romero M."/>
            <person name="Marangio P."/>
            <person name="Guigo R."/>
            <person name="Rago D."/>
            <person name="Mirbahai L."/>
            <person name="Eastwood N."/>
            <person name="Colbourne J.K."/>
            <person name="Zhou J."/>
            <person name="Mallon E."/>
            <person name="Orsini L."/>
        </authorList>
    </citation>
    <scope>NUCLEOTIDE SEQUENCE [LARGE SCALE GENOMIC DNA]</scope>
    <source>
        <strain evidence="2">LRV0_1</strain>
    </source>
</reference>
<accession>A0ABQ9YN24</accession>
<dbReference type="EMBL" id="JAOYFB010000001">
    <property type="protein sequence ID" value="KAK4002013.1"/>
    <property type="molecule type" value="Genomic_DNA"/>
</dbReference>
<organism evidence="2 3">
    <name type="scientific">Daphnia magna</name>
    <dbReference type="NCBI Taxonomy" id="35525"/>
    <lineage>
        <taxon>Eukaryota</taxon>
        <taxon>Metazoa</taxon>
        <taxon>Ecdysozoa</taxon>
        <taxon>Arthropoda</taxon>
        <taxon>Crustacea</taxon>
        <taxon>Branchiopoda</taxon>
        <taxon>Diplostraca</taxon>
        <taxon>Cladocera</taxon>
        <taxon>Anomopoda</taxon>
        <taxon>Daphniidae</taxon>
        <taxon>Daphnia</taxon>
    </lineage>
</organism>
<evidence type="ECO:0000313" key="2">
    <source>
        <dbReference type="EMBL" id="KAK4002013.1"/>
    </source>
</evidence>
<comment type="caution">
    <text evidence="2">The sequence shown here is derived from an EMBL/GenBank/DDBJ whole genome shotgun (WGS) entry which is preliminary data.</text>
</comment>
<evidence type="ECO:0000256" key="1">
    <source>
        <dbReference type="SAM" id="MobiDB-lite"/>
    </source>
</evidence>
<dbReference type="Proteomes" id="UP001234178">
    <property type="component" value="Unassembled WGS sequence"/>
</dbReference>
<evidence type="ECO:0000313" key="3">
    <source>
        <dbReference type="Proteomes" id="UP001234178"/>
    </source>
</evidence>
<feature type="region of interest" description="Disordered" evidence="1">
    <location>
        <begin position="29"/>
        <end position="54"/>
    </location>
</feature>